<dbReference type="Proteomes" id="UP001168821">
    <property type="component" value="Unassembled WGS sequence"/>
</dbReference>
<dbReference type="AlphaFoldDB" id="A0AA38I466"/>
<organism evidence="2 3">
    <name type="scientific">Zophobas morio</name>
    <dbReference type="NCBI Taxonomy" id="2755281"/>
    <lineage>
        <taxon>Eukaryota</taxon>
        <taxon>Metazoa</taxon>
        <taxon>Ecdysozoa</taxon>
        <taxon>Arthropoda</taxon>
        <taxon>Hexapoda</taxon>
        <taxon>Insecta</taxon>
        <taxon>Pterygota</taxon>
        <taxon>Neoptera</taxon>
        <taxon>Endopterygota</taxon>
        <taxon>Coleoptera</taxon>
        <taxon>Polyphaga</taxon>
        <taxon>Cucujiformia</taxon>
        <taxon>Tenebrionidae</taxon>
        <taxon>Zophobas</taxon>
    </lineage>
</organism>
<proteinExistence type="predicted"/>
<reference evidence="2" key="1">
    <citation type="journal article" date="2023" name="G3 (Bethesda)">
        <title>Whole genome assemblies of Zophobas morio and Tenebrio molitor.</title>
        <authorList>
            <person name="Kaur S."/>
            <person name="Stinson S.A."/>
            <person name="diCenzo G.C."/>
        </authorList>
    </citation>
    <scope>NUCLEOTIDE SEQUENCE</scope>
    <source>
        <strain evidence="2">QUZm001</strain>
    </source>
</reference>
<feature type="region of interest" description="Disordered" evidence="1">
    <location>
        <begin position="55"/>
        <end position="107"/>
    </location>
</feature>
<keyword evidence="3" id="KW-1185">Reference proteome</keyword>
<sequence>MVNNLNPAKTHLQTTKSQPPLRQNRHHTAFRIFRKFPQVAVTLSSSARNPSLRRRAFRRLSPRSQRPGFPPCQKSKYGQNRAFPREKFHRNPTTHTMTSHRTAPESA</sequence>
<evidence type="ECO:0000256" key="1">
    <source>
        <dbReference type="SAM" id="MobiDB-lite"/>
    </source>
</evidence>
<comment type="caution">
    <text evidence="2">The sequence shown here is derived from an EMBL/GenBank/DDBJ whole genome shotgun (WGS) entry which is preliminary data.</text>
</comment>
<name>A0AA38I466_9CUCU</name>
<accession>A0AA38I466</accession>
<evidence type="ECO:0000313" key="2">
    <source>
        <dbReference type="EMBL" id="KAJ3647457.1"/>
    </source>
</evidence>
<gene>
    <name evidence="2" type="ORF">Zmor_019335</name>
</gene>
<dbReference type="EMBL" id="JALNTZ010000006">
    <property type="protein sequence ID" value="KAJ3647457.1"/>
    <property type="molecule type" value="Genomic_DNA"/>
</dbReference>
<protein>
    <submittedName>
        <fullName evidence="2">Uncharacterized protein</fullName>
    </submittedName>
</protein>
<evidence type="ECO:0000313" key="3">
    <source>
        <dbReference type="Proteomes" id="UP001168821"/>
    </source>
</evidence>
<feature type="compositionally biased region" description="Polar residues" evidence="1">
    <location>
        <begin position="1"/>
        <end position="21"/>
    </location>
</feature>
<feature type="region of interest" description="Disordered" evidence="1">
    <location>
        <begin position="1"/>
        <end position="23"/>
    </location>
</feature>